<evidence type="ECO:0000259" key="8">
    <source>
        <dbReference type="Pfam" id="PF22573"/>
    </source>
</evidence>
<evidence type="ECO:0000313" key="9">
    <source>
        <dbReference type="EMBL" id="WAR30968.1"/>
    </source>
</evidence>
<evidence type="ECO:0000313" key="10">
    <source>
        <dbReference type="Proteomes" id="UP001164746"/>
    </source>
</evidence>
<keyword evidence="3" id="KW-0206">Cytoskeleton</keyword>
<evidence type="ECO:0000256" key="2">
    <source>
        <dbReference type="ARBA" id="ARBA00022490"/>
    </source>
</evidence>
<accession>A0ABY7GCJ3</accession>
<dbReference type="Pfam" id="PF10629">
    <property type="entry name" value="CMI2B-like"/>
    <property type="match status" value="2"/>
</dbReference>
<comment type="similarity">
    <text evidence="5">Belongs to the CIMIP2 family.</text>
</comment>
<keyword evidence="4" id="KW-0966">Cell projection</keyword>
<dbReference type="Pfam" id="PF22573">
    <property type="entry name" value="SPMIP5"/>
    <property type="match status" value="1"/>
</dbReference>
<keyword evidence="10" id="KW-1185">Reference proteome</keyword>
<evidence type="ECO:0000256" key="6">
    <source>
        <dbReference type="SAM" id="MobiDB-lite"/>
    </source>
</evidence>
<evidence type="ECO:0000256" key="1">
    <source>
        <dbReference type="ARBA" id="ARBA00004430"/>
    </source>
</evidence>
<dbReference type="InterPro" id="IPR055215">
    <property type="entry name" value="SPMIP5_dom"/>
</dbReference>
<proteinExistence type="inferred from homology"/>
<gene>
    <name evidence="9" type="ORF">MAR_033510</name>
</gene>
<evidence type="ECO:0000259" key="7">
    <source>
        <dbReference type="Pfam" id="PF10629"/>
    </source>
</evidence>
<feature type="domain" description="Sperm-associated microtubule inner protein 5" evidence="8">
    <location>
        <begin position="209"/>
        <end position="257"/>
    </location>
</feature>
<organism evidence="9 10">
    <name type="scientific">Mya arenaria</name>
    <name type="common">Soft-shell clam</name>
    <dbReference type="NCBI Taxonomy" id="6604"/>
    <lineage>
        <taxon>Eukaryota</taxon>
        <taxon>Metazoa</taxon>
        <taxon>Spiralia</taxon>
        <taxon>Lophotrochozoa</taxon>
        <taxon>Mollusca</taxon>
        <taxon>Bivalvia</taxon>
        <taxon>Autobranchia</taxon>
        <taxon>Heteroconchia</taxon>
        <taxon>Euheterodonta</taxon>
        <taxon>Imparidentia</taxon>
        <taxon>Neoheterodontei</taxon>
        <taxon>Myida</taxon>
        <taxon>Myoidea</taxon>
        <taxon>Myidae</taxon>
        <taxon>Mya</taxon>
    </lineage>
</organism>
<comment type="subcellular location">
    <subcellularLocation>
        <location evidence="1">Cytoplasm</location>
        <location evidence="1">Cytoskeleton</location>
        <location evidence="1">Cilium axoneme</location>
    </subcellularLocation>
</comment>
<evidence type="ECO:0000256" key="5">
    <source>
        <dbReference type="ARBA" id="ARBA00035661"/>
    </source>
</evidence>
<protein>
    <submittedName>
        <fullName evidence="9">CJ082-like protein</fullName>
    </submittedName>
</protein>
<keyword evidence="2" id="KW-0963">Cytoplasm</keyword>
<evidence type="ECO:0000256" key="4">
    <source>
        <dbReference type="ARBA" id="ARBA00023273"/>
    </source>
</evidence>
<name>A0ABY7GCJ3_MYAAR</name>
<dbReference type="PANTHER" id="PTHR22146">
    <property type="entry name" value="CAT EYE SYNDROME CRITICAL REGION PROTEIN 6"/>
    <property type="match status" value="1"/>
</dbReference>
<sequence>MTYNVLVRADLEEVATINFRHILHVSVCPVHLSGCWATISSRTKYKGRYKQEEVHNEDRKPPAKIMTTVEFGGGPSLHQRRGFTALRDGTHVPGYRGYCPQIKYRSTLHVYPSQSVTPGDEQVPVIQLRNTMPKSTGDNKYTESMVPGYTGYIPRMTFKFGGTYKTECDNCIDEYMTNRQNHDLRQGDLRRSVTMVPRLTAVSHDPTDRRPLTEPPMPGYNGYIPRVKPTELGLGHRYHVACDNGFSQFVRETAKHAENTSGTLPRALERRLYKHDGMIPKYTGYIPHRRFIFGNTYGDTTRSLSVCAHDAPSYADYVQQKSGN</sequence>
<dbReference type="PANTHER" id="PTHR22146:SF17">
    <property type="entry name" value="PROTEIN FAM166B-LIKE PROTEIN"/>
    <property type="match status" value="1"/>
</dbReference>
<dbReference type="InterPro" id="IPR018902">
    <property type="entry name" value="CMI2A-C-like_dom"/>
</dbReference>
<feature type="domain" description="Ciliary microtubule inner protein 2A-C-like" evidence="7">
    <location>
        <begin position="145"/>
        <end position="175"/>
    </location>
</feature>
<feature type="domain" description="Ciliary microtubule inner protein 2A-C-like" evidence="7">
    <location>
        <begin position="278"/>
        <end position="302"/>
    </location>
</feature>
<feature type="region of interest" description="Disordered" evidence="6">
    <location>
        <begin position="203"/>
        <end position="222"/>
    </location>
</feature>
<evidence type="ECO:0000256" key="3">
    <source>
        <dbReference type="ARBA" id="ARBA00023212"/>
    </source>
</evidence>
<reference evidence="9" key="1">
    <citation type="submission" date="2022-11" db="EMBL/GenBank/DDBJ databases">
        <title>Centuries of genome instability and evolution in soft-shell clam transmissible cancer (bioRxiv).</title>
        <authorList>
            <person name="Hart S.F.M."/>
            <person name="Yonemitsu M.A."/>
            <person name="Giersch R.M."/>
            <person name="Beal B.F."/>
            <person name="Arriagada G."/>
            <person name="Davis B.W."/>
            <person name="Ostrander E.A."/>
            <person name="Goff S.P."/>
            <person name="Metzger M.J."/>
        </authorList>
    </citation>
    <scope>NUCLEOTIDE SEQUENCE</scope>
    <source>
        <strain evidence="9">MELC-2E11</strain>
        <tissue evidence="9">Siphon/mantle</tissue>
    </source>
</reference>
<dbReference type="EMBL" id="CP111028">
    <property type="protein sequence ID" value="WAR30968.1"/>
    <property type="molecule type" value="Genomic_DNA"/>
</dbReference>
<dbReference type="Proteomes" id="UP001164746">
    <property type="component" value="Chromosome 17"/>
</dbReference>